<evidence type="ECO:0000313" key="5">
    <source>
        <dbReference type="Proteomes" id="UP000019591"/>
    </source>
</evidence>
<keyword evidence="5" id="KW-1185">Reference proteome</keyword>
<dbReference type="SUPFAM" id="SSF52540">
    <property type="entry name" value="P-loop containing nucleoside triphosphate hydrolases"/>
    <property type="match status" value="1"/>
</dbReference>
<dbReference type="GO" id="GO:0005524">
    <property type="term" value="F:ATP binding"/>
    <property type="evidence" value="ECO:0007669"/>
    <property type="project" value="UniProtKB-KW"/>
</dbReference>
<dbReference type="GO" id="GO:0016887">
    <property type="term" value="F:ATP hydrolysis activity"/>
    <property type="evidence" value="ECO:0007669"/>
    <property type="project" value="InterPro"/>
</dbReference>
<dbReference type="Gene3D" id="3.40.50.300">
    <property type="entry name" value="P-loop containing nucleotide triphosphate hydrolases"/>
    <property type="match status" value="1"/>
</dbReference>
<feature type="domain" description="ABC transporter" evidence="3">
    <location>
        <begin position="5"/>
        <end position="234"/>
    </location>
</feature>
<proteinExistence type="predicted"/>
<dbReference type="PATRIC" id="fig|1286171.3.peg.2307"/>
<dbReference type="AlphaFoldDB" id="W8T9S2"/>
<protein>
    <submittedName>
        <fullName evidence="4">ABC-type multidrug transport system, ATPase c omponent</fullName>
    </submittedName>
</protein>
<dbReference type="PROSITE" id="PS00211">
    <property type="entry name" value="ABC_TRANSPORTER_1"/>
    <property type="match status" value="1"/>
</dbReference>
<dbReference type="PANTHER" id="PTHR43038:SF3">
    <property type="entry name" value="ABC TRANSPORTER G FAMILY MEMBER 20 ISOFORM X1"/>
    <property type="match status" value="1"/>
</dbReference>
<organism evidence="4 5">
    <name type="scientific">Peptoclostridium acidaminophilum DSM 3953</name>
    <dbReference type="NCBI Taxonomy" id="1286171"/>
    <lineage>
        <taxon>Bacteria</taxon>
        <taxon>Bacillati</taxon>
        <taxon>Bacillota</taxon>
        <taxon>Clostridia</taxon>
        <taxon>Peptostreptococcales</taxon>
        <taxon>Peptoclostridiaceae</taxon>
        <taxon>Peptoclostridium</taxon>
    </lineage>
</organism>
<dbReference type="PROSITE" id="PS50893">
    <property type="entry name" value="ABC_TRANSPORTER_2"/>
    <property type="match status" value="1"/>
</dbReference>
<dbReference type="InterPro" id="IPR003593">
    <property type="entry name" value="AAA+_ATPase"/>
</dbReference>
<dbReference type="eggNOG" id="COG1131">
    <property type="taxonomic scope" value="Bacteria"/>
</dbReference>
<evidence type="ECO:0000313" key="4">
    <source>
        <dbReference type="EMBL" id="AHM57635.1"/>
    </source>
</evidence>
<dbReference type="InterPro" id="IPR017871">
    <property type="entry name" value="ABC_transporter-like_CS"/>
</dbReference>
<dbReference type="SMART" id="SM00382">
    <property type="entry name" value="AAA"/>
    <property type="match status" value="1"/>
</dbReference>
<keyword evidence="1" id="KW-0547">Nucleotide-binding</keyword>
<gene>
    <name evidence="4" type="primary">ybhF2</name>
    <name evidence="4" type="ORF">EAL2_808p01300</name>
</gene>
<name>W8T9S2_PEPAC</name>
<dbReference type="CDD" id="cd03230">
    <property type="entry name" value="ABC_DR_subfamily_A"/>
    <property type="match status" value="1"/>
</dbReference>
<dbReference type="PANTHER" id="PTHR43038">
    <property type="entry name" value="ATP-BINDING CASSETTE, SUB-FAMILY H, MEMBER 1"/>
    <property type="match status" value="1"/>
</dbReference>
<accession>W8T9S2</accession>
<dbReference type="InterPro" id="IPR003439">
    <property type="entry name" value="ABC_transporter-like_ATP-bd"/>
</dbReference>
<keyword evidence="2" id="KW-0067">ATP-binding</keyword>
<dbReference type="KEGG" id="eac:EAL2_808p01300"/>
<dbReference type="HOGENOM" id="CLU_000604_1_2_9"/>
<dbReference type="OrthoDB" id="1756772at2"/>
<dbReference type="Pfam" id="PF00005">
    <property type="entry name" value="ABC_tran"/>
    <property type="match status" value="1"/>
</dbReference>
<evidence type="ECO:0000256" key="2">
    <source>
        <dbReference type="ARBA" id="ARBA00022840"/>
    </source>
</evidence>
<dbReference type="EMBL" id="CP007453">
    <property type="protein sequence ID" value="AHM57635.1"/>
    <property type="molecule type" value="Genomic_DNA"/>
</dbReference>
<sequence length="315" mass="35639">MENAIEIRNLTKTFDQFVAVDNISFDVKKGEVFGFLGPNGSGKTTVIRMILGLLSPTSGVGKVLGYDVSRDNEKLRNKIGYMSQKFSLYEELTVDENLDFYAGVYCIPPEKIKEKKKEILEMADLVGKEDLIVSNLSGGWKQRLALGCSIIHDPEILLLDEPTGGVDPIARRHFWDIIYNLSKKGVTVLVTTHYMDEAEHCNSIGFLYYGNILYLDTPQNMKEEVIEGDIIEIKANNILKSIELLKKNDKVSDASVYGAGIHAMVQPNINLNELKYYLIENNVEVYSLKKVKSSLEDVFVFLVENEKRKQNKKLE</sequence>
<geneLocation type="plasmid" evidence="4 5">
    <name>EAL2_808p</name>
</geneLocation>
<evidence type="ECO:0000259" key="3">
    <source>
        <dbReference type="PROSITE" id="PS50893"/>
    </source>
</evidence>
<reference evidence="4 5" key="1">
    <citation type="journal article" date="2014" name="Genome Announc.">
        <title>Complete Genome Sequence of Amino Acid-Utilizing Eubacterium acidaminophilum al-2 (DSM 3953).</title>
        <authorList>
            <person name="Poehlein A."/>
            <person name="Andreesen J.R."/>
            <person name="Daniel R."/>
        </authorList>
    </citation>
    <scope>NUCLEOTIDE SEQUENCE [LARGE SCALE GENOMIC DNA]</scope>
    <source>
        <strain evidence="4 5">DSM 3953</strain>
        <plasmid evidence="5">Plasmid EAL2_808p</plasmid>
    </source>
</reference>
<keyword evidence="4" id="KW-0614">Plasmid</keyword>
<dbReference type="InterPro" id="IPR027417">
    <property type="entry name" value="P-loop_NTPase"/>
</dbReference>
<evidence type="ECO:0000256" key="1">
    <source>
        <dbReference type="ARBA" id="ARBA00022741"/>
    </source>
</evidence>
<dbReference type="Proteomes" id="UP000019591">
    <property type="component" value="Plasmid EAL2_808p"/>
</dbReference>